<organism evidence="1">
    <name type="scientific">uncultured Caudovirales phage</name>
    <dbReference type="NCBI Taxonomy" id="2100421"/>
    <lineage>
        <taxon>Viruses</taxon>
        <taxon>Duplodnaviria</taxon>
        <taxon>Heunggongvirae</taxon>
        <taxon>Uroviricota</taxon>
        <taxon>Caudoviricetes</taxon>
        <taxon>Peduoviridae</taxon>
        <taxon>Maltschvirus</taxon>
        <taxon>Maltschvirus maltsch</taxon>
    </lineage>
</organism>
<name>A0A6J5RLT7_9CAUD</name>
<protein>
    <submittedName>
        <fullName evidence="1">XkdT Uncharacterized homolog of phage Mu protein gp47</fullName>
    </submittedName>
</protein>
<sequence>MPLNTTGFERTRLADIKTDYDQRFTDALGPVNTSPDAVVGQMIGIFSAALDDIQETLQSTYDAMYPYSAEGTSLDGSVSFVGLERLGSTATTVTACVYGAESTLLPAGVITRSGTNQFATTADTVISRANTLDVEIEVVTVINATSYQIIAGGVLAAYTSDSSATASEIATGLAAAFDADKFTATATGSSLRIHSANKVSDFPLTLDANLSITKLGSPAVFTAVELGAIFVPVDSLTTIDSPILGWDSVTNLVIGSIGRDVESDADLRTRHSSSVRATGSATVKAIRAKLLAEVPEITAAYIYENRTAETVDTMPPHSLEAVVVGGSDQNVFNKLWEVKPAGIETHGDTSGQVIDDNGDAQTISFSRPVTKYAWIRVSVDALYSEETLTTTAVAAIAEAVLTYGATLTVGEDIITQRFYGPIYNATTGLGQITVDAAVTTTEGGTPSYSTNNIAIARAGIATFAANRISVVGV</sequence>
<evidence type="ECO:0000313" key="1">
    <source>
        <dbReference type="EMBL" id="CAB4197949.1"/>
    </source>
</evidence>
<proteinExistence type="predicted"/>
<gene>
    <name evidence="1" type="ORF">UFOVP1309_43</name>
</gene>
<reference evidence="1" key="1">
    <citation type="submission" date="2020-05" db="EMBL/GenBank/DDBJ databases">
        <authorList>
            <person name="Chiriac C."/>
            <person name="Salcher M."/>
            <person name="Ghai R."/>
            <person name="Kavagutti S V."/>
        </authorList>
    </citation>
    <scope>NUCLEOTIDE SEQUENCE</scope>
</reference>
<dbReference type="EMBL" id="LR797271">
    <property type="protein sequence ID" value="CAB4197949.1"/>
    <property type="molecule type" value="Genomic_DNA"/>
</dbReference>
<accession>A0A6J5RLT7</accession>